<dbReference type="PANTHER" id="PTHR31001">
    <property type="entry name" value="UNCHARACTERIZED TRANSCRIPTIONAL REGULATORY PROTEIN"/>
    <property type="match status" value="1"/>
</dbReference>
<sequence length="552" mass="62360">MAAVATPAGQGDDRGRHPTTQGGFGEDVLVRHDSSSRYFDEAILSKIIKLVHAPHVFAEAQASGLVLTPPQEHDVRSYLSISEAETVNLAAPSPFVPVGIISEPFPFHLMSSLHPETSVKILHVPTDEATVYSTIAEAHRAKAENLALCFAIYFVSVAVPDRADRRGQEERTLNLHRSRKGLEQALAHANFLERPTITLLKALGIYLTCDFTIMEDASGPCMASRYELPSLLVSTAMARIEIRRRLWWYFIVRDGKTAEDYGLQSTSSLNLIAEAEPPRNLDDGDIYRNMEELPPAREVWTPMIIQLIGIEFSRTWHRLTQIAPSTSLEVPKEELRLQIINDMRCRVGQLLQACSPVVPAQRLTMHTSSFVTRKIDFISRQQWVALQHPNPWLSASFTTNQDLLEAVEILEMSMSFGKDELLRPFRWLTLAYPQYHLTLAWIVVEEMMRQVRRRQTEDGLLPTSNWNVLLALYSKALGQKENKAGDVANNGSTTQHLCFSRLEESAGGKDNQGILPDFHNHETDWNEWAQFVDWDTMIQEFQNDGLGMANFL</sequence>
<evidence type="ECO:0000256" key="2">
    <source>
        <dbReference type="ARBA" id="ARBA00023242"/>
    </source>
</evidence>
<evidence type="ECO:0000313" key="5">
    <source>
        <dbReference type="Proteomes" id="UP000434172"/>
    </source>
</evidence>
<keyword evidence="5" id="KW-1185">Reference proteome</keyword>
<gene>
    <name evidence="4" type="ORF">GQ607_011738</name>
</gene>
<evidence type="ECO:0000256" key="1">
    <source>
        <dbReference type="ARBA" id="ARBA00004123"/>
    </source>
</evidence>
<name>A0A8H3ZRG9_9PEZI</name>
<comment type="caution">
    <text evidence="4">The sequence shown here is derived from an EMBL/GenBank/DDBJ whole genome shotgun (WGS) entry which is preliminary data.</text>
</comment>
<dbReference type="Proteomes" id="UP000434172">
    <property type="component" value="Unassembled WGS sequence"/>
</dbReference>
<accession>A0A8H3ZRG9</accession>
<dbReference type="PANTHER" id="PTHR31001:SF85">
    <property type="entry name" value="ZN(II)2CYS6 TRANSCRIPTION FACTOR (EUROFUNG)"/>
    <property type="match status" value="1"/>
</dbReference>
<reference evidence="4 5" key="1">
    <citation type="submission" date="2019-12" db="EMBL/GenBank/DDBJ databases">
        <title>A genome sequence resource for the geographically widespread anthracnose pathogen Colletotrichum asianum.</title>
        <authorList>
            <person name="Meng Y."/>
        </authorList>
    </citation>
    <scope>NUCLEOTIDE SEQUENCE [LARGE SCALE GENOMIC DNA]</scope>
    <source>
        <strain evidence="4 5">ICMP 18580</strain>
    </source>
</reference>
<dbReference type="EMBL" id="WOWK01000076">
    <property type="protein sequence ID" value="KAF0320980.1"/>
    <property type="molecule type" value="Genomic_DNA"/>
</dbReference>
<keyword evidence="2" id="KW-0539">Nucleus</keyword>
<dbReference type="AlphaFoldDB" id="A0A8H3ZRG9"/>
<comment type="subcellular location">
    <subcellularLocation>
        <location evidence="1">Nucleus</location>
    </subcellularLocation>
</comment>
<protein>
    <submittedName>
        <fullName evidence="4">Fungal specific transcription factor</fullName>
    </submittedName>
</protein>
<dbReference type="OrthoDB" id="424974at2759"/>
<dbReference type="CDD" id="cd12148">
    <property type="entry name" value="fungal_TF_MHR"/>
    <property type="match status" value="1"/>
</dbReference>
<dbReference type="InterPro" id="IPR050613">
    <property type="entry name" value="Sec_Metabolite_Reg"/>
</dbReference>
<evidence type="ECO:0000256" key="3">
    <source>
        <dbReference type="SAM" id="MobiDB-lite"/>
    </source>
</evidence>
<proteinExistence type="predicted"/>
<dbReference type="GO" id="GO:0005634">
    <property type="term" value="C:nucleus"/>
    <property type="evidence" value="ECO:0007669"/>
    <property type="project" value="UniProtKB-SubCell"/>
</dbReference>
<organism evidence="4 5">
    <name type="scientific">Colletotrichum asianum</name>
    <dbReference type="NCBI Taxonomy" id="702518"/>
    <lineage>
        <taxon>Eukaryota</taxon>
        <taxon>Fungi</taxon>
        <taxon>Dikarya</taxon>
        <taxon>Ascomycota</taxon>
        <taxon>Pezizomycotina</taxon>
        <taxon>Sordariomycetes</taxon>
        <taxon>Hypocreomycetidae</taxon>
        <taxon>Glomerellales</taxon>
        <taxon>Glomerellaceae</taxon>
        <taxon>Colletotrichum</taxon>
        <taxon>Colletotrichum gloeosporioides species complex</taxon>
    </lineage>
</organism>
<evidence type="ECO:0000313" key="4">
    <source>
        <dbReference type="EMBL" id="KAF0320980.1"/>
    </source>
</evidence>
<feature type="region of interest" description="Disordered" evidence="3">
    <location>
        <begin position="1"/>
        <end position="27"/>
    </location>
</feature>